<protein>
    <submittedName>
        <fullName evidence="1">Histidine triad nucleotide-binding protein</fullName>
    </submittedName>
</protein>
<proteinExistence type="predicted"/>
<dbReference type="PANTHER" id="PTHR23089">
    <property type="entry name" value="HISTIDINE TRIAD HIT PROTEIN"/>
    <property type="match status" value="1"/>
</dbReference>
<evidence type="ECO:0000313" key="1">
    <source>
        <dbReference type="EMBL" id="ARN22336.1"/>
    </source>
</evidence>
<reference evidence="1 2" key="1">
    <citation type="submission" date="2016-04" db="EMBL/GenBank/DDBJ databases">
        <title>Complete genome sequence of natural rubber-degrading, novel Gram-negative bacterium, Rhizobacter gummiphilus strain NS21.</title>
        <authorList>
            <person name="Tabata M."/>
            <person name="Kasai D."/>
            <person name="Fukuda M."/>
        </authorList>
    </citation>
    <scope>NUCLEOTIDE SEQUENCE [LARGE SCALE GENOMIC DNA]</scope>
    <source>
        <strain evidence="1 2">NS21</strain>
    </source>
</reference>
<dbReference type="PROSITE" id="PS51084">
    <property type="entry name" value="HIT_2"/>
    <property type="match status" value="1"/>
</dbReference>
<dbReference type="KEGG" id="rgu:A4W93_21875"/>
<evidence type="ECO:0000313" key="2">
    <source>
        <dbReference type="Proteomes" id="UP000193427"/>
    </source>
</evidence>
<dbReference type="GO" id="GO:0003824">
    <property type="term" value="F:catalytic activity"/>
    <property type="evidence" value="ECO:0007669"/>
    <property type="project" value="InterPro"/>
</dbReference>
<gene>
    <name evidence="1" type="ORF">A4W93_21875</name>
</gene>
<sequence>MNTDHNCIFCKIVAGQIPSRKAYEDDEFLAFHDIAPWAPVHVLVIPKDHIPTLADTDPSQHAGMLGRMLALAPRLAKEQGAHNGFRTVINTGSDGGQEVYHLHMHVIGGPRPWAKG</sequence>
<dbReference type="STRING" id="946333.A4W93_21875"/>
<dbReference type="InterPro" id="IPR019808">
    <property type="entry name" value="Histidine_triad_CS"/>
</dbReference>
<dbReference type="Pfam" id="PF01230">
    <property type="entry name" value="HIT"/>
    <property type="match status" value="1"/>
</dbReference>
<dbReference type="InterPro" id="IPR011146">
    <property type="entry name" value="HIT-like"/>
</dbReference>
<keyword evidence="2" id="KW-1185">Reference proteome</keyword>
<organism evidence="1 2">
    <name type="scientific">Piscinibacter gummiphilus</name>
    <dbReference type="NCBI Taxonomy" id="946333"/>
    <lineage>
        <taxon>Bacteria</taxon>
        <taxon>Pseudomonadati</taxon>
        <taxon>Pseudomonadota</taxon>
        <taxon>Betaproteobacteria</taxon>
        <taxon>Burkholderiales</taxon>
        <taxon>Sphaerotilaceae</taxon>
        <taxon>Piscinibacter</taxon>
    </lineage>
</organism>
<dbReference type="Gene3D" id="3.30.428.10">
    <property type="entry name" value="HIT-like"/>
    <property type="match status" value="1"/>
</dbReference>
<dbReference type="EMBL" id="CP015118">
    <property type="protein sequence ID" value="ARN22336.1"/>
    <property type="molecule type" value="Genomic_DNA"/>
</dbReference>
<dbReference type="PRINTS" id="PR00332">
    <property type="entry name" value="HISTRIAD"/>
</dbReference>
<dbReference type="AlphaFoldDB" id="A0A1W6LDP1"/>
<dbReference type="RefSeq" id="WP_085752637.1">
    <property type="nucleotide sequence ID" value="NZ_BSPR01000020.1"/>
</dbReference>
<dbReference type="SUPFAM" id="SSF54197">
    <property type="entry name" value="HIT-like"/>
    <property type="match status" value="1"/>
</dbReference>
<dbReference type="CDD" id="cd01276">
    <property type="entry name" value="PKCI_related"/>
    <property type="match status" value="1"/>
</dbReference>
<dbReference type="InterPro" id="IPR001310">
    <property type="entry name" value="Histidine_triad_HIT"/>
</dbReference>
<dbReference type="InterPro" id="IPR036265">
    <property type="entry name" value="HIT-like_sf"/>
</dbReference>
<dbReference type="Proteomes" id="UP000193427">
    <property type="component" value="Chromosome"/>
</dbReference>
<name>A0A1W6LDP1_9BURK</name>
<dbReference type="OrthoDB" id="9784774at2"/>
<dbReference type="PROSITE" id="PS00892">
    <property type="entry name" value="HIT_1"/>
    <property type="match status" value="1"/>
</dbReference>
<accession>A0A1W6LDP1</accession>